<comment type="caution">
    <text evidence="2">The sequence shown here is derived from an EMBL/GenBank/DDBJ whole genome shotgun (WGS) entry which is preliminary data.</text>
</comment>
<accession>A0AB36R1K6</accession>
<gene>
    <name evidence="2" type="ORF">CIT25_29505</name>
</gene>
<dbReference type="EMBL" id="NPKI01000043">
    <property type="protein sequence ID" value="PAP98629.1"/>
    <property type="molecule type" value="Genomic_DNA"/>
</dbReference>
<evidence type="ECO:0000313" key="2">
    <source>
        <dbReference type="EMBL" id="PAP98629.1"/>
    </source>
</evidence>
<protein>
    <recommendedName>
        <fullName evidence="1">Aminoglycoside phosphotransferase domain-containing protein</fullName>
    </recommendedName>
</protein>
<feature type="domain" description="Aminoglycoside phosphotransferase" evidence="1">
    <location>
        <begin position="50"/>
        <end position="260"/>
    </location>
</feature>
<name>A0AB36R1K6_9HYPH</name>
<dbReference type="Pfam" id="PF01636">
    <property type="entry name" value="APH"/>
    <property type="match status" value="1"/>
</dbReference>
<proteinExistence type="predicted"/>
<dbReference type="Gene3D" id="3.90.1200.10">
    <property type="match status" value="1"/>
</dbReference>
<dbReference type="InterPro" id="IPR002575">
    <property type="entry name" value="Aminoglycoside_PTrfase"/>
</dbReference>
<evidence type="ECO:0000313" key="3">
    <source>
        <dbReference type="Proteomes" id="UP000216215"/>
    </source>
</evidence>
<dbReference type="InterPro" id="IPR011009">
    <property type="entry name" value="Kinase-like_dom_sf"/>
</dbReference>
<reference evidence="3" key="1">
    <citation type="submission" date="2017-08" db="EMBL/GenBank/DDBJ databases">
        <title>Mesorhizobium wenxinae sp. nov., a novel rhizobial species isolated from root nodules of chickpea (Cicer arietinum L.).</title>
        <authorList>
            <person name="Zhang J."/>
        </authorList>
    </citation>
    <scope>NUCLEOTIDE SEQUENCE [LARGE SCALE GENOMIC DNA]</scope>
    <source>
        <strain evidence="3">USDA 3392</strain>
    </source>
</reference>
<sequence length="320" mass="34371">MMVATNDTAAVERVVAAALEAEYRLSAEVRTVVRGVNWTLAAGPDGAPVAYVRLYRPEGRPKAEIAAELAVLDAVVATDRLDVARAVASQKGQLLTQLEVPGSGTRPMAVFQVAAGEPVRARPDDLRAAGAALADLHGQTQLAALAPQRELVAEAEVDRTIARIEDGFATERARLVAAVADLRAQGMNRAAGPAGFCHGDFRLANLHRTIDRIVMFDFDDCGLGPQWLDLATVGWWLELATGDGAAELWRAFLTGYGRAKGDAELDNSLRWLVAVQHLRSLRFLQDYCRLDAETWVDALGSAAGMVERAASGSLRFLRGS</sequence>
<evidence type="ECO:0000259" key="1">
    <source>
        <dbReference type="Pfam" id="PF01636"/>
    </source>
</evidence>
<dbReference type="AlphaFoldDB" id="A0AB36R1K6"/>
<dbReference type="SUPFAM" id="SSF56112">
    <property type="entry name" value="Protein kinase-like (PK-like)"/>
    <property type="match status" value="1"/>
</dbReference>
<dbReference type="RefSeq" id="WP_095488703.1">
    <property type="nucleotide sequence ID" value="NZ_CP088152.1"/>
</dbReference>
<keyword evidence="3" id="KW-1185">Reference proteome</keyword>
<organism evidence="2 3">
    <name type="scientific">Mesorhizobium mediterraneum</name>
    <dbReference type="NCBI Taxonomy" id="43617"/>
    <lineage>
        <taxon>Bacteria</taxon>
        <taxon>Pseudomonadati</taxon>
        <taxon>Pseudomonadota</taxon>
        <taxon>Alphaproteobacteria</taxon>
        <taxon>Hyphomicrobiales</taxon>
        <taxon>Phyllobacteriaceae</taxon>
        <taxon>Mesorhizobium</taxon>
    </lineage>
</organism>
<dbReference type="Proteomes" id="UP000216215">
    <property type="component" value="Unassembled WGS sequence"/>
</dbReference>